<feature type="compositionally biased region" description="Polar residues" evidence="1">
    <location>
        <begin position="373"/>
        <end position="382"/>
    </location>
</feature>
<dbReference type="GO" id="GO:0007165">
    <property type="term" value="P:signal transduction"/>
    <property type="evidence" value="ECO:0007669"/>
    <property type="project" value="InterPro"/>
</dbReference>
<feature type="domain" description="Ras-associating" evidence="3">
    <location>
        <begin position="403"/>
        <end position="489"/>
    </location>
</feature>
<dbReference type="Gene3D" id="3.10.20.90">
    <property type="entry name" value="Phosphatidylinositol 3-kinase Catalytic Subunit, Chain A, domain 1"/>
    <property type="match status" value="1"/>
</dbReference>
<feature type="domain" description="PH" evidence="2">
    <location>
        <begin position="524"/>
        <end position="635"/>
    </location>
</feature>
<feature type="region of interest" description="Disordered" evidence="1">
    <location>
        <begin position="239"/>
        <end position="265"/>
    </location>
</feature>
<dbReference type="SUPFAM" id="SSF50729">
    <property type="entry name" value="PH domain-like"/>
    <property type="match status" value="1"/>
</dbReference>
<evidence type="ECO:0008006" key="6">
    <source>
        <dbReference type="Google" id="ProtNLM"/>
    </source>
</evidence>
<dbReference type="PANTHER" id="PTHR11243">
    <property type="entry name" value="GROWTH FACTOR RECEPTOR-BOUND PROTEIN"/>
    <property type="match status" value="1"/>
</dbReference>
<dbReference type="SMART" id="SM00314">
    <property type="entry name" value="RA"/>
    <property type="match status" value="1"/>
</dbReference>
<dbReference type="Pfam" id="PF00169">
    <property type="entry name" value="PH"/>
    <property type="match status" value="1"/>
</dbReference>
<gene>
    <name evidence="4" type="ORF">APHIGO_LOCUS4482</name>
</gene>
<feature type="region of interest" description="Disordered" evidence="1">
    <location>
        <begin position="646"/>
        <end position="717"/>
    </location>
</feature>
<dbReference type="PROSITE" id="PS50003">
    <property type="entry name" value="PH_DOMAIN"/>
    <property type="match status" value="1"/>
</dbReference>
<evidence type="ECO:0000313" key="4">
    <source>
        <dbReference type="EMBL" id="CAH1721670.1"/>
    </source>
</evidence>
<dbReference type="InterPro" id="IPR011993">
    <property type="entry name" value="PH-like_dom_sf"/>
</dbReference>
<proteinExistence type="predicted"/>
<sequence>MFSCKTRYACGGRSRQQHSDSDEDGSYGFGAVGNRTRAAASASSCGGQKPSEEEEGDYHIYGNLTFGYKPILKTRLSSAASSVRRRTPVKRTVSFSGVQRSPPSPPSPLRRRNSYRPPPPCYSVAVRRASSFSTTRKNAAQIIAQRQRMPLPGERVFALPLPPLPADGRRVFPTPPLQPADKRFLFPSPLPQPADKRPVFLSPLPPLPANERRANGCSDVPPPSCTLHTSRVVVDVHKTSDNRPKTPTTAIAPTASLDKSPSKPVDNVVLKAPNATDIAGQRMDSYRFSMANLEDTQDVDLDAVLGELCALESQYQSTNSLLDSEKNDYNTINRMLSNSNQPGTVRTDSPDNDSAFSDCVSLLSSSESSASSGTTNHSGNNKESSKADKIRLALQKMKEASVKKLFIKVFNDDGGAKSLLVDEGMRCSYVMRLLADKHHINLGPRWGLVEHLPDLHMERVYEEHELLVDNLMLWTRDSKNRLLFVERPERTLIFENPSLFNTSTQSLSHATSNFAQEYFCNGGLPSVEGPLYIKTDSRKGWKKYHSVLRASGLYYYKDKASRSPKDLVCLATFDVNQVYYGVGWRKKYKAPTEHCFAIKHPCLQQPKSTKYIKYVCAEDERTLQKWMSAIRIVKYGQQLLDNYESALAGGDGGDPTQTSSSSTIMSPTAVSPSSGGTSGSTGRGSVGLDDDDAATMMLDDGESGLSSDSGGSSSGCDVAFESDYPPCGTIKRKPPKLPLTATTRQLACSATETSAFASNTATSGHQQKPVKSVKFADHHLQQPPSYQHHQQQQQYLQQQYQLQHHHHHQQLQQQHHLQQQQQQLQHQQQQYHHVQMMQHRRTPSLESLPPPPPELLADDDDELMNSVPPPPPKLLSPPSTAFLADLHRVVCKKWQVAQKCKLDTMATPHEVLGFRDPALGGLQPQYAAADGANNNAYSREANVSNWVAEHYGPNNLYENVYPKQQPSGPVPACSSPPPPPPPPTAQHLLRGTSNCKINKRPPPPPPPRSEKTQLTTVVS</sequence>
<dbReference type="SMART" id="SM00233">
    <property type="entry name" value="PH"/>
    <property type="match status" value="1"/>
</dbReference>
<dbReference type="AlphaFoldDB" id="A0A9P0IWI7"/>
<feature type="compositionally biased region" description="Low complexity" evidence="1">
    <location>
        <begin position="782"/>
        <end position="802"/>
    </location>
</feature>
<organism evidence="4 5">
    <name type="scientific">Aphis gossypii</name>
    <name type="common">Cotton aphid</name>
    <dbReference type="NCBI Taxonomy" id="80765"/>
    <lineage>
        <taxon>Eukaryota</taxon>
        <taxon>Metazoa</taxon>
        <taxon>Ecdysozoa</taxon>
        <taxon>Arthropoda</taxon>
        <taxon>Hexapoda</taxon>
        <taxon>Insecta</taxon>
        <taxon>Pterygota</taxon>
        <taxon>Neoptera</taxon>
        <taxon>Paraneoptera</taxon>
        <taxon>Hemiptera</taxon>
        <taxon>Sternorrhyncha</taxon>
        <taxon>Aphidomorpha</taxon>
        <taxon>Aphidoidea</taxon>
        <taxon>Aphididae</taxon>
        <taxon>Aphidini</taxon>
        <taxon>Aphis</taxon>
        <taxon>Aphis</taxon>
    </lineage>
</organism>
<reference evidence="4" key="1">
    <citation type="submission" date="2022-02" db="EMBL/GenBank/DDBJ databases">
        <authorList>
            <person name="King R."/>
        </authorList>
    </citation>
    <scope>NUCLEOTIDE SEQUENCE</scope>
</reference>
<feature type="compositionally biased region" description="Gly residues" evidence="1">
    <location>
        <begin position="676"/>
        <end position="685"/>
    </location>
</feature>
<feature type="compositionally biased region" description="Low complexity" evidence="1">
    <location>
        <begin position="666"/>
        <end position="675"/>
    </location>
</feature>
<feature type="region of interest" description="Disordered" evidence="1">
    <location>
        <begin position="957"/>
        <end position="1019"/>
    </location>
</feature>
<feature type="region of interest" description="Disordered" evidence="1">
    <location>
        <begin position="77"/>
        <end position="120"/>
    </location>
</feature>
<dbReference type="InterPro" id="IPR039664">
    <property type="entry name" value="GRB/APBB1IP"/>
</dbReference>
<dbReference type="OrthoDB" id="6235964at2759"/>
<accession>A0A9P0IWI7</accession>
<dbReference type="Gene3D" id="2.30.29.30">
    <property type="entry name" value="Pleckstrin-homology domain (PH domain)/Phosphotyrosine-binding domain (PTB)"/>
    <property type="match status" value="1"/>
</dbReference>
<feature type="compositionally biased region" description="Pro residues" evidence="1">
    <location>
        <begin position="974"/>
        <end position="984"/>
    </location>
</feature>
<evidence type="ECO:0000313" key="5">
    <source>
        <dbReference type="Proteomes" id="UP001154329"/>
    </source>
</evidence>
<dbReference type="InterPro" id="IPR001849">
    <property type="entry name" value="PH_domain"/>
</dbReference>
<dbReference type="SUPFAM" id="SSF54236">
    <property type="entry name" value="Ubiquitin-like"/>
    <property type="match status" value="1"/>
</dbReference>
<dbReference type="CDD" id="cd01259">
    <property type="entry name" value="PH_APBB1IP"/>
    <property type="match status" value="1"/>
</dbReference>
<dbReference type="InterPro" id="IPR039665">
    <property type="entry name" value="PH_APBB1IP"/>
</dbReference>
<dbReference type="EMBL" id="OU899035">
    <property type="protein sequence ID" value="CAH1721670.1"/>
    <property type="molecule type" value="Genomic_DNA"/>
</dbReference>
<keyword evidence="5" id="KW-1185">Reference proteome</keyword>
<feature type="region of interest" description="Disordered" evidence="1">
    <location>
        <begin position="1"/>
        <end position="31"/>
    </location>
</feature>
<feature type="compositionally biased region" description="Low complexity" evidence="1">
    <location>
        <begin position="810"/>
        <end position="833"/>
    </location>
</feature>
<feature type="compositionally biased region" description="Low complexity" evidence="1">
    <location>
        <begin position="245"/>
        <end position="255"/>
    </location>
</feature>
<dbReference type="GO" id="GO:0071944">
    <property type="term" value="C:cell periphery"/>
    <property type="evidence" value="ECO:0007669"/>
    <property type="project" value="UniProtKB-ARBA"/>
</dbReference>
<dbReference type="PANTHER" id="PTHR11243:SF23">
    <property type="entry name" value="LD06925P"/>
    <property type="match status" value="1"/>
</dbReference>
<feature type="region of interest" description="Disordered" evidence="1">
    <location>
        <begin position="782"/>
        <end position="860"/>
    </location>
</feature>
<dbReference type="GO" id="GO:0048699">
    <property type="term" value="P:generation of neurons"/>
    <property type="evidence" value="ECO:0007669"/>
    <property type="project" value="UniProtKB-ARBA"/>
</dbReference>
<feature type="compositionally biased region" description="Low complexity" evidence="1">
    <location>
        <begin position="694"/>
        <end position="715"/>
    </location>
</feature>
<dbReference type="PROSITE" id="PS50200">
    <property type="entry name" value="RA"/>
    <property type="match status" value="1"/>
</dbReference>
<feature type="region of interest" description="Disordered" evidence="1">
    <location>
        <begin position="366"/>
        <end position="387"/>
    </location>
</feature>
<evidence type="ECO:0000259" key="3">
    <source>
        <dbReference type="PROSITE" id="PS50200"/>
    </source>
</evidence>
<name>A0A9P0IWI7_APHGO</name>
<reference evidence="4" key="2">
    <citation type="submission" date="2022-10" db="EMBL/GenBank/DDBJ databases">
        <authorList>
            <consortium name="ENA_rothamsted_submissions"/>
            <consortium name="culmorum"/>
            <person name="King R."/>
        </authorList>
    </citation>
    <scope>NUCLEOTIDE SEQUENCE</scope>
</reference>
<protein>
    <recommendedName>
        <fullName evidence="6">Abnormal cell migration protein 10</fullName>
    </recommendedName>
</protein>
<evidence type="ECO:0000256" key="1">
    <source>
        <dbReference type="SAM" id="MobiDB-lite"/>
    </source>
</evidence>
<feature type="compositionally biased region" description="Polar residues" evidence="1">
    <location>
        <begin position="655"/>
        <end position="665"/>
    </location>
</feature>
<dbReference type="InterPro" id="IPR029071">
    <property type="entry name" value="Ubiquitin-like_domsf"/>
</dbReference>
<evidence type="ECO:0000259" key="2">
    <source>
        <dbReference type="PROSITE" id="PS50003"/>
    </source>
</evidence>
<dbReference type="InterPro" id="IPR000159">
    <property type="entry name" value="RA_dom"/>
</dbReference>
<dbReference type="Pfam" id="PF21989">
    <property type="entry name" value="RA_2"/>
    <property type="match status" value="1"/>
</dbReference>
<dbReference type="Proteomes" id="UP001154329">
    <property type="component" value="Chromosome 2"/>
</dbReference>